<dbReference type="EMBL" id="BARS01014850">
    <property type="protein sequence ID" value="GAF97472.1"/>
    <property type="molecule type" value="Genomic_DNA"/>
</dbReference>
<evidence type="ECO:0000313" key="2">
    <source>
        <dbReference type="EMBL" id="GAF97472.1"/>
    </source>
</evidence>
<comment type="caution">
    <text evidence="2">The sequence shown here is derived from an EMBL/GenBank/DDBJ whole genome shotgun (WGS) entry which is preliminary data.</text>
</comment>
<protein>
    <recommendedName>
        <fullName evidence="1">Gylcosyl hydrolase 115 C-terminal domain-containing protein</fullName>
    </recommendedName>
</protein>
<organism evidence="2">
    <name type="scientific">marine sediment metagenome</name>
    <dbReference type="NCBI Taxonomy" id="412755"/>
    <lineage>
        <taxon>unclassified sequences</taxon>
        <taxon>metagenomes</taxon>
        <taxon>ecological metagenomes</taxon>
    </lineage>
</organism>
<name>X0UAV9_9ZZZZ</name>
<dbReference type="InterPro" id="IPR041437">
    <property type="entry name" value="GH115_C"/>
</dbReference>
<accession>X0UAV9</accession>
<dbReference type="Pfam" id="PF17829">
    <property type="entry name" value="GH115_C"/>
    <property type="match status" value="1"/>
</dbReference>
<gene>
    <name evidence="2" type="ORF">S01H1_24682</name>
</gene>
<dbReference type="AlphaFoldDB" id="X0UAV9"/>
<dbReference type="Gene3D" id="2.60.120.1620">
    <property type="match status" value="1"/>
</dbReference>
<reference evidence="2" key="1">
    <citation type="journal article" date="2014" name="Front. Microbiol.">
        <title>High frequency of phylogenetically diverse reductive dehalogenase-homologous genes in deep subseafloor sedimentary metagenomes.</title>
        <authorList>
            <person name="Kawai M."/>
            <person name="Futagami T."/>
            <person name="Toyoda A."/>
            <person name="Takaki Y."/>
            <person name="Nishi S."/>
            <person name="Hori S."/>
            <person name="Arai W."/>
            <person name="Tsubouchi T."/>
            <person name="Morono Y."/>
            <person name="Uchiyama I."/>
            <person name="Ito T."/>
            <person name="Fujiyama A."/>
            <person name="Inagaki F."/>
            <person name="Takami H."/>
        </authorList>
    </citation>
    <scope>NUCLEOTIDE SEQUENCE</scope>
    <source>
        <strain evidence="2">Expedition CK06-06</strain>
    </source>
</reference>
<feature type="non-terminal residue" evidence="2">
    <location>
        <position position="1"/>
    </location>
</feature>
<proteinExistence type="predicted"/>
<dbReference type="PANTHER" id="PTHR37842">
    <property type="match status" value="1"/>
</dbReference>
<sequence>LSESPGFINDEKRIWVTIDWDKAPKGRDEDGLVTFQWSSSSINVWMSWDDMSESQREEYKAGTISNKGPGSFFNINLNVFNPRKPSAKSVTGFVESNGYISIEAEHYSSKVDKSNASWNIIDGLGRTGNSVTVLPTNIPSNVSLDDIISKSPALQYDLYTFSEGEATINFNCIPSNPINADYGLRLAVAVDNGKPIIVSRSGRNNLMSNLMKIKAKLDMLKEGPHKLKIWMVDPGLVIDKIIIDTGGLKDSYLGPPESTYHNASH</sequence>
<feature type="domain" description="Gylcosyl hydrolase 115 C-terminal" evidence="1">
    <location>
        <begin position="92"/>
        <end position="257"/>
    </location>
</feature>
<dbReference type="PANTHER" id="PTHR37842:SF2">
    <property type="entry name" value="GYLCOSYL HYDROLASE 115 C-TERMINAL DOMAIN-CONTAINING PROTEIN"/>
    <property type="match status" value="1"/>
</dbReference>
<evidence type="ECO:0000259" key="1">
    <source>
        <dbReference type="Pfam" id="PF17829"/>
    </source>
</evidence>